<proteinExistence type="predicted"/>
<keyword evidence="1" id="KW-0812">Transmembrane</keyword>
<protein>
    <recommendedName>
        <fullName evidence="4">Rod shape-determining protein MreD</fullName>
    </recommendedName>
</protein>
<accession>A0ABQ6LLN1</accession>
<sequence>MSAGRETGLRRALRMAALAGFGLLAVTLEAAPLGLSPAAVTSPDLVFCIVAHWALRVPGAAPVLLVFALGLARDLLTDLPVGLGALGLVFAAEWLKTRRALLARQPFVLEWLAVAAAAAAMAAALWLAVLLSLAQPPFAAALARHTAATILVYPLVTACLGWVLGIGSLRDLPRAAGEAR</sequence>
<organism evidence="2 3">
    <name type="scientific">Paralimibaculum aggregatum</name>
    <dbReference type="NCBI Taxonomy" id="3036245"/>
    <lineage>
        <taxon>Bacteria</taxon>
        <taxon>Pseudomonadati</taxon>
        <taxon>Pseudomonadota</taxon>
        <taxon>Alphaproteobacteria</taxon>
        <taxon>Rhodobacterales</taxon>
        <taxon>Paracoccaceae</taxon>
        <taxon>Paralimibaculum</taxon>
    </lineage>
</organism>
<evidence type="ECO:0008006" key="4">
    <source>
        <dbReference type="Google" id="ProtNLM"/>
    </source>
</evidence>
<dbReference type="RefSeq" id="WP_285673063.1">
    <property type="nucleotide sequence ID" value="NZ_BSYI01000029.1"/>
</dbReference>
<name>A0ABQ6LLN1_9RHOB</name>
<evidence type="ECO:0000313" key="2">
    <source>
        <dbReference type="EMBL" id="GMG84109.1"/>
    </source>
</evidence>
<evidence type="ECO:0000313" key="3">
    <source>
        <dbReference type="Proteomes" id="UP001239909"/>
    </source>
</evidence>
<evidence type="ECO:0000256" key="1">
    <source>
        <dbReference type="SAM" id="Phobius"/>
    </source>
</evidence>
<comment type="caution">
    <text evidence="2">The sequence shown here is derived from an EMBL/GenBank/DDBJ whole genome shotgun (WGS) entry which is preliminary data.</text>
</comment>
<feature type="transmembrane region" description="Helical" evidence="1">
    <location>
        <begin position="146"/>
        <end position="164"/>
    </location>
</feature>
<gene>
    <name evidence="2" type="ORF">LNKW23_33230</name>
</gene>
<keyword evidence="1" id="KW-0472">Membrane</keyword>
<dbReference type="EMBL" id="BSYI01000029">
    <property type="protein sequence ID" value="GMG84109.1"/>
    <property type="molecule type" value="Genomic_DNA"/>
</dbReference>
<reference evidence="2 3" key="1">
    <citation type="submission" date="2023-04" db="EMBL/GenBank/DDBJ databases">
        <title>Marinoamorphus aggregata gen. nov., sp. Nov., isolate from tissue of brittle star Ophioplocus japonicus.</title>
        <authorList>
            <person name="Kawano K."/>
            <person name="Sawayama S."/>
            <person name="Nakagawa S."/>
        </authorList>
    </citation>
    <scope>NUCLEOTIDE SEQUENCE [LARGE SCALE GENOMIC DNA]</scope>
    <source>
        <strain evidence="2 3">NKW23</strain>
    </source>
</reference>
<keyword evidence="1" id="KW-1133">Transmembrane helix</keyword>
<dbReference type="Proteomes" id="UP001239909">
    <property type="component" value="Unassembled WGS sequence"/>
</dbReference>
<keyword evidence="3" id="KW-1185">Reference proteome</keyword>
<feature type="transmembrane region" description="Helical" evidence="1">
    <location>
        <begin position="107"/>
        <end position="134"/>
    </location>
</feature>